<comment type="caution">
    <text evidence="1">The sequence shown here is derived from an EMBL/GenBank/DDBJ whole genome shotgun (WGS) entry which is preliminary data.</text>
</comment>
<organism evidence="1 2">
    <name type="scientific">Escallonia herrerae</name>
    <dbReference type="NCBI Taxonomy" id="1293975"/>
    <lineage>
        <taxon>Eukaryota</taxon>
        <taxon>Viridiplantae</taxon>
        <taxon>Streptophyta</taxon>
        <taxon>Embryophyta</taxon>
        <taxon>Tracheophyta</taxon>
        <taxon>Spermatophyta</taxon>
        <taxon>Magnoliopsida</taxon>
        <taxon>eudicotyledons</taxon>
        <taxon>Gunneridae</taxon>
        <taxon>Pentapetalae</taxon>
        <taxon>asterids</taxon>
        <taxon>campanulids</taxon>
        <taxon>Escalloniales</taxon>
        <taxon>Escalloniaceae</taxon>
        <taxon>Escallonia</taxon>
    </lineage>
</organism>
<gene>
    <name evidence="1" type="ORF">RJ639_025860</name>
</gene>
<dbReference type="Proteomes" id="UP001188597">
    <property type="component" value="Unassembled WGS sequence"/>
</dbReference>
<accession>A0AA88UX47</accession>
<name>A0AA88UX47_9ASTE</name>
<feature type="non-terminal residue" evidence="1">
    <location>
        <position position="177"/>
    </location>
</feature>
<dbReference type="AlphaFoldDB" id="A0AA88UX47"/>
<protein>
    <submittedName>
        <fullName evidence="1">Uncharacterized protein</fullName>
    </submittedName>
</protein>
<evidence type="ECO:0000313" key="2">
    <source>
        <dbReference type="Proteomes" id="UP001188597"/>
    </source>
</evidence>
<proteinExistence type="predicted"/>
<sequence>MIRGGRLFHEQDVEAKKEFYTRDSTRSVLLNSNYDLFTSRTANWRDSLIMSVSVYQSLESNYFLAICRFGVPGVVFTYHWYYLFSCTERMVVSGVQETVVEAALEYDRTKELEAFDETKAGVKGLIDNGLVKIPKIFVRLNTNNDLFKSMTANWRDTLIISVSSSGTLDPNEFPAIC</sequence>
<evidence type="ECO:0000313" key="1">
    <source>
        <dbReference type="EMBL" id="KAK2997412.1"/>
    </source>
</evidence>
<dbReference type="EMBL" id="JAVXUP010004209">
    <property type="protein sequence ID" value="KAK2997412.1"/>
    <property type="molecule type" value="Genomic_DNA"/>
</dbReference>
<reference evidence="1" key="1">
    <citation type="submission" date="2022-12" db="EMBL/GenBank/DDBJ databases">
        <title>Draft genome assemblies for two species of Escallonia (Escalloniales).</title>
        <authorList>
            <person name="Chanderbali A."/>
            <person name="Dervinis C."/>
            <person name="Anghel I."/>
            <person name="Soltis D."/>
            <person name="Soltis P."/>
            <person name="Zapata F."/>
        </authorList>
    </citation>
    <scope>NUCLEOTIDE SEQUENCE</scope>
    <source>
        <strain evidence="1">UCBG64.0493</strain>
        <tissue evidence="1">Leaf</tissue>
    </source>
</reference>
<keyword evidence="2" id="KW-1185">Reference proteome</keyword>